<dbReference type="Gene3D" id="3.20.20.220">
    <property type="match status" value="1"/>
</dbReference>
<dbReference type="InterPro" id="IPR029041">
    <property type="entry name" value="FAD-linked_oxidoreductase-like"/>
</dbReference>
<proteinExistence type="predicted"/>
<dbReference type="GO" id="GO:0006562">
    <property type="term" value="P:L-proline catabolic process"/>
    <property type="evidence" value="ECO:0007669"/>
    <property type="project" value="InterPro"/>
</dbReference>
<evidence type="ECO:0000313" key="4">
    <source>
        <dbReference type="Proteomes" id="UP000578449"/>
    </source>
</evidence>
<dbReference type="GO" id="GO:0004657">
    <property type="term" value="F:proline dehydrogenase activity"/>
    <property type="evidence" value="ECO:0007669"/>
    <property type="project" value="InterPro"/>
</dbReference>
<feature type="domain" description="Proline dehydrogenase" evidence="2">
    <location>
        <begin position="43"/>
        <end position="297"/>
    </location>
</feature>
<dbReference type="RefSeq" id="WP_185054593.1">
    <property type="nucleotide sequence ID" value="NZ_BAABIX010000035.1"/>
</dbReference>
<dbReference type="PANTHER" id="PTHR13914:SF0">
    <property type="entry name" value="PROLINE DEHYDROGENASE 1, MITOCHONDRIAL"/>
    <property type="match status" value="1"/>
</dbReference>
<dbReference type="EC" id="1.5.-.-" evidence="3"/>
<accession>A0A840PNV0</accession>
<dbReference type="AlphaFoldDB" id="A0A840PNV0"/>
<evidence type="ECO:0000259" key="2">
    <source>
        <dbReference type="Pfam" id="PF01619"/>
    </source>
</evidence>
<dbReference type="PANTHER" id="PTHR13914">
    <property type="entry name" value="PROLINE OXIDASE"/>
    <property type="match status" value="1"/>
</dbReference>
<gene>
    <name evidence="3" type="ORF">HNP84_007457</name>
</gene>
<sequence length="312" mass="33032">MLRRLMLAAARHERAEHLARSSAPVRRLVARYVAGETADDAVRAARGLTALGMRIAVDHLGPAGEDTVPGGQEAGVRAYLDLIDRLAAAGLAAGADVSLRPSALGLGPSGHRAADMTAAAEPVCAAAAAAGATVTLMPEEFTQVEPALEALETLRKEHPDVGVAVQAYLRQAEDHCRALAGPGSRVRLTKGAYRAPEALAYTTSAEVDRSYARCLKILMAGQGHPVIATHDRRLLEIAAALAVLNEREPGGFEYQMPYGVRPAEQRRMAALGAPVRVHVPYGPGWYAHLTRRIAEQPAALGLTPVRAPRPRG</sequence>
<dbReference type="EMBL" id="JACHGN010000019">
    <property type="protein sequence ID" value="MBB5137705.1"/>
    <property type="molecule type" value="Genomic_DNA"/>
</dbReference>
<dbReference type="Proteomes" id="UP000578449">
    <property type="component" value="Unassembled WGS sequence"/>
</dbReference>
<dbReference type="InterPro" id="IPR015659">
    <property type="entry name" value="Proline_oxidase"/>
</dbReference>
<protein>
    <submittedName>
        <fullName evidence="3">Proline dehydrogenase</fullName>
        <ecNumber evidence="3">1.5.-.-</ecNumber>
    </submittedName>
</protein>
<comment type="caution">
    <text evidence="3">The sequence shown here is derived from an EMBL/GenBank/DDBJ whole genome shotgun (WGS) entry which is preliminary data.</text>
</comment>
<dbReference type="Pfam" id="PF01619">
    <property type="entry name" value="Pro_dh"/>
    <property type="match status" value="1"/>
</dbReference>
<keyword evidence="4" id="KW-1185">Reference proteome</keyword>
<evidence type="ECO:0000256" key="1">
    <source>
        <dbReference type="ARBA" id="ARBA00023002"/>
    </source>
</evidence>
<organism evidence="3 4">
    <name type="scientific">Thermocatellispora tengchongensis</name>
    <dbReference type="NCBI Taxonomy" id="1073253"/>
    <lineage>
        <taxon>Bacteria</taxon>
        <taxon>Bacillati</taxon>
        <taxon>Actinomycetota</taxon>
        <taxon>Actinomycetes</taxon>
        <taxon>Streptosporangiales</taxon>
        <taxon>Streptosporangiaceae</taxon>
        <taxon>Thermocatellispora</taxon>
    </lineage>
</organism>
<dbReference type="SUPFAM" id="SSF51730">
    <property type="entry name" value="FAD-linked oxidoreductase"/>
    <property type="match status" value="1"/>
</dbReference>
<dbReference type="InterPro" id="IPR002872">
    <property type="entry name" value="Proline_DH_dom"/>
</dbReference>
<name>A0A840PNV0_9ACTN</name>
<reference evidence="3 4" key="1">
    <citation type="submission" date="2020-08" db="EMBL/GenBank/DDBJ databases">
        <title>Genomic Encyclopedia of Type Strains, Phase IV (KMG-IV): sequencing the most valuable type-strain genomes for metagenomic binning, comparative biology and taxonomic classification.</title>
        <authorList>
            <person name="Goeker M."/>
        </authorList>
    </citation>
    <scope>NUCLEOTIDE SEQUENCE [LARGE SCALE GENOMIC DNA]</scope>
    <source>
        <strain evidence="3 4">DSM 45615</strain>
    </source>
</reference>
<evidence type="ECO:0000313" key="3">
    <source>
        <dbReference type="EMBL" id="MBB5137705.1"/>
    </source>
</evidence>
<keyword evidence="1 3" id="KW-0560">Oxidoreductase</keyword>